<reference evidence="5" key="1">
    <citation type="journal article" date="2019" name="Int. J. Syst. Evol. Microbiol.">
        <title>The Global Catalogue of Microorganisms (GCM) 10K type strain sequencing project: providing services to taxonomists for standard genome sequencing and annotation.</title>
        <authorList>
            <consortium name="The Broad Institute Genomics Platform"/>
            <consortium name="The Broad Institute Genome Sequencing Center for Infectious Disease"/>
            <person name="Wu L."/>
            <person name="Ma J."/>
        </authorList>
    </citation>
    <scope>NUCLEOTIDE SEQUENCE [LARGE SCALE GENOMIC DNA]</scope>
    <source>
        <strain evidence="5">JCM 13250</strain>
    </source>
</reference>
<dbReference type="EMBL" id="BAAALT010000113">
    <property type="protein sequence ID" value="GAA1812405.1"/>
    <property type="molecule type" value="Genomic_DNA"/>
</dbReference>
<protein>
    <recommendedName>
        <fullName evidence="3">Choice-of-anchor A domain-containing protein</fullName>
    </recommendedName>
</protein>
<dbReference type="Pfam" id="PF20597">
    <property type="entry name" value="pAdhesive_15"/>
    <property type="match status" value="1"/>
</dbReference>
<feature type="domain" description="Choice-of-anchor A" evidence="3">
    <location>
        <begin position="51"/>
        <end position="347"/>
    </location>
</feature>
<evidence type="ECO:0000256" key="2">
    <source>
        <dbReference type="SAM" id="Phobius"/>
    </source>
</evidence>
<comment type="caution">
    <text evidence="4">The sequence shown here is derived from an EMBL/GenBank/DDBJ whole genome shotgun (WGS) entry which is preliminary data.</text>
</comment>
<feature type="region of interest" description="Disordered" evidence="1">
    <location>
        <begin position="367"/>
        <end position="516"/>
    </location>
</feature>
<feature type="compositionally biased region" description="Low complexity" evidence="1">
    <location>
        <begin position="367"/>
        <end position="510"/>
    </location>
</feature>
<keyword evidence="2" id="KW-0812">Transmembrane</keyword>
<dbReference type="InterPro" id="IPR026588">
    <property type="entry name" value="Choice_anch_A"/>
</dbReference>
<keyword evidence="2" id="KW-0472">Membrane</keyword>
<dbReference type="NCBIfam" id="TIGR04215">
    <property type="entry name" value="choice_anch_A"/>
    <property type="match status" value="1"/>
</dbReference>
<keyword evidence="2" id="KW-1133">Transmembrane helix</keyword>
<feature type="transmembrane region" description="Helical" evidence="2">
    <location>
        <begin position="526"/>
        <end position="547"/>
    </location>
</feature>
<proteinExistence type="predicted"/>
<sequence length="552" mass="55809">MSRSFLRQSLSRHKLFSGAALTFLSLSAVTFAGVITVAVAAPSTAADTINPLAGNNGFLVLVEGDATLGPNETDGAIAIGGDLRLAGDHQVYAHGAGGLTVPGEANKTALLVGGEIDFAHSDKNAELKVLSNGYVKIGDVSHASVLERDRNNAPVPTAVVKKNASYTSMPRVVLTAKQPASSVSAPTSLQLSTLFGQFRDRSQLMAALTPNVSATRSGDQLKITLADGVNVLKLTAGDLAGIREFTFQNKPTTARTLIINVDTSTSSHKLTWQVPNFAGIAGADATHVLVNFADATSVTLGKNSATVEGTLYAPFANLVNDSRSNLEGNVVAKAFTHGGDCDGGEIHAFPFDGQVPVVPVTSAPATTAASSAPATSASATTAAPTTAEKTTAAPATSAAPTTAETTSAAPTTATETTTVATTSAAPTTAVETTTVETTTVATTSAAPTTATETTTVETTTAAPTTTAPTTSVVTTAPATSRPAPTTTVATSEPVPTETVVTEEPPTTAPVVAPPTTPQLPTTGASILSWLIVGVAFLALGLGLLIAARRVRV</sequence>
<evidence type="ECO:0000313" key="4">
    <source>
        <dbReference type="EMBL" id="GAA1812405.1"/>
    </source>
</evidence>
<dbReference type="Proteomes" id="UP001500218">
    <property type="component" value="Unassembled WGS sequence"/>
</dbReference>
<evidence type="ECO:0000256" key="1">
    <source>
        <dbReference type="SAM" id="MobiDB-lite"/>
    </source>
</evidence>
<keyword evidence="5" id="KW-1185">Reference proteome</keyword>
<evidence type="ECO:0000313" key="5">
    <source>
        <dbReference type="Proteomes" id="UP001500218"/>
    </source>
</evidence>
<organism evidence="4 5">
    <name type="scientific">Luedemannella flava</name>
    <dbReference type="NCBI Taxonomy" id="349316"/>
    <lineage>
        <taxon>Bacteria</taxon>
        <taxon>Bacillati</taxon>
        <taxon>Actinomycetota</taxon>
        <taxon>Actinomycetes</taxon>
        <taxon>Micromonosporales</taxon>
        <taxon>Micromonosporaceae</taxon>
        <taxon>Luedemannella</taxon>
    </lineage>
</organism>
<gene>
    <name evidence="4" type="ORF">GCM10009682_37110</name>
</gene>
<name>A0ABP4YDG6_9ACTN</name>
<accession>A0ABP4YDG6</accession>
<evidence type="ECO:0000259" key="3">
    <source>
        <dbReference type="Pfam" id="PF20597"/>
    </source>
</evidence>